<proteinExistence type="predicted"/>
<sequence>MQGKMRILCEVFGLFDKRGASRGSTPYIIKGAWGLGAYKGAAERRLTGGRKYAPKGNGKDEKEEKDGKGEHQKGEKSMQKKKEKEEKREKKGMGTAQK</sequence>
<evidence type="ECO:0000313" key="2">
    <source>
        <dbReference type="EMBL" id="MEQ2486575.1"/>
    </source>
</evidence>
<protein>
    <submittedName>
        <fullName evidence="2">Uncharacterized protein</fullName>
    </submittedName>
</protein>
<keyword evidence="3" id="KW-1185">Reference proteome</keyword>
<reference evidence="2 3" key="1">
    <citation type="submission" date="2024-04" db="EMBL/GenBank/DDBJ databases">
        <title>Human intestinal bacterial collection.</title>
        <authorList>
            <person name="Pauvert C."/>
            <person name="Hitch T.C.A."/>
            <person name="Clavel T."/>
        </authorList>
    </citation>
    <scope>NUCLEOTIDE SEQUENCE [LARGE SCALE GENOMIC DNA]</scope>
    <source>
        <strain evidence="2 3">CLA-AA-H145</strain>
    </source>
</reference>
<comment type="caution">
    <text evidence="2">The sequence shown here is derived from an EMBL/GenBank/DDBJ whole genome shotgun (WGS) entry which is preliminary data.</text>
</comment>
<organism evidence="2 3">
    <name type="scientific">Hallella faecis</name>
    <dbReference type="NCBI Taxonomy" id="2841596"/>
    <lineage>
        <taxon>Bacteria</taxon>
        <taxon>Pseudomonadati</taxon>
        <taxon>Bacteroidota</taxon>
        <taxon>Bacteroidia</taxon>
        <taxon>Bacteroidales</taxon>
        <taxon>Prevotellaceae</taxon>
        <taxon>Hallella</taxon>
    </lineage>
</organism>
<evidence type="ECO:0000256" key="1">
    <source>
        <dbReference type="SAM" id="MobiDB-lite"/>
    </source>
</evidence>
<name>A0ABV1FQ83_9BACT</name>
<accession>A0ABV1FQ83</accession>
<evidence type="ECO:0000313" key="3">
    <source>
        <dbReference type="Proteomes" id="UP001487296"/>
    </source>
</evidence>
<dbReference type="Proteomes" id="UP001487296">
    <property type="component" value="Unassembled WGS sequence"/>
</dbReference>
<feature type="compositionally biased region" description="Basic and acidic residues" evidence="1">
    <location>
        <begin position="57"/>
        <end position="92"/>
    </location>
</feature>
<dbReference type="EMBL" id="JBBNFP010000017">
    <property type="protein sequence ID" value="MEQ2486575.1"/>
    <property type="molecule type" value="Genomic_DNA"/>
</dbReference>
<gene>
    <name evidence="2" type="ORF">AAAT34_05845</name>
</gene>
<feature type="region of interest" description="Disordered" evidence="1">
    <location>
        <begin position="44"/>
        <end position="98"/>
    </location>
</feature>